<sequence>QQAVISQLQAAGRKSQVVTLEMLQADYQRQVQLVEGRLVAVPRFGYVVAMLCSLLSIMGYYQLADCIDLLFCLATQYRPDNKRKSDDTAWNNQNQQPNKRQNTGRAYAVGNGDRRPYEGPRPLCSKCNYHHEEGFFECGAQGHFKRDCPKLKNNNNRGNRVRNAKDWARVYAVGNARANLDNNVVTVESFEKKHPRTCKFMGLDTVTMNPNHAFGLTNAIGRVHGPYEPGKKEHEEHLRQILKLLKKEELYAKFSKCEFWISRVQFLGHVIDYRGIHVDPAKIESIKDWASPKTPTEIRQFLGLTGYYRRFIEGAPILALPGGSKDFIAYCDASKKGLGVVLMQREKVISYASRQLKFHEKNYTTHDLELVGSSIRSKELGGEAGVPIVKVRWNSRPGLSLHEEREEQSVKKYPHLFTKTAPSRGDMMVVTVEWRCGDGDDNDVDDDGVVWAVAGGEGFGGGDVGDNDVDDDGVVWAVAG</sequence>
<keyword evidence="6" id="KW-0808">Transferase</keyword>
<accession>A0ABQ5DIJ6</accession>
<keyword evidence="7" id="KW-1185">Reference proteome</keyword>
<protein>
    <submittedName>
        <fullName evidence="6">Reverse transcriptase domain-containing protein</fullName>
    </submittedName>
</protein>
<reference evidence="6" key="1">
    <citation type="journal article" date="2022" name="Int. J. Mol. Sci.">
        <title>Draft Genome of Tanacetum Coccineum: Genomic Comparison of Closely Related Tanacetum-Family Plants.</title>
        <authorList>
            <person name="Yamashiro T."/>
            <person name="Shiraishi A."/>
            <person name="Nakayama K."/>
            <person name="Satake H."/>
        </authorList>
    </citation>
    <scope>NUCLEOTIDE SEQUENCE</scope>
</reference>
<evidence type="ECO:0000313" key="6">
    <source>
        <dbReference type="EMBL" id="GJT36639.1"/>
    </source>
</evidence>
<dbReference type="PROSITE" id="PS50158">
    <property type="entry name" value="ZF_CCHC"/>
    <property type="match status" value="1"/>
</dbReference>
<reference evidence="6" key="2">
    <citation type="submission" date="2022-01" db="EMBL/GenBank/DDBJ databases">
        <authorList>
            <person name="Yamashiro T."/>
            <person name="Shiraishi A."/>
            <person name="Satake H."/>
            <person name="Nakayama K."/>
        </authorList>
    </citation>
    <scope>NUCLEOTIDE SEQUENCE</scope>
</reference>
<feature type="non-terminal residue" evidence="6">
    <location>
        <position position="1"/>
    </location>
</feature>
<dbReference type="GO" id="GO:0003964">
    <property type="term" value="F:RNA-directed DNA polymerase activity"/>
    <property type="evidence" value="ECO:0007669"/>
    <property type="project" value="UniProtKB-KW"/>
</dbReference>
<proteinExistence type="predicted"/>
<keyword evidence="1" id="KW-0511">Multifunctional enzyme</keyword>
<keyword evidence="4" id="KW-0812">Transmembrane</keyword>
<keyword evidence="4" id="KW-1133">Transmembrane helix</keyword>
<feature type="transmembrane region" description="Helical" evidence="4">
    <location>
        <begin position="44"/>
        <end position="63"/>
    </location>
</feature>
<dbReference type="Proteomes" id="UP001151760">
    <property type="component" value="Unassembled WGS sequence"/>
</dbReference>
<comment type="caution">
    <text evidence="6">The sequence shown here is derived from an EMBL/GenBank/DDBJ whole genome shotgun (WGS) entry which is preliminary data.</text>
</comment>
<feature type="region of interest" description="Disordered" evidence="3">
    <location>
        <begin position="80"/>
        <end position="114"/>
    </location>
</feature>
<dbReference type="Pfam" id="PF17919">
    <property type="entry name" value="RT_RNaseH_2"/>
    <property type="match status" value="1"/>
</dbReference>
<feature type="compositionally biased region" description="Low complexity" evidence="3">
    <location>
        <begin position="91"/>
        <end position="101"/>
    </location>
</feature>
<dbReference type="EMBL" id="BQNB010015156">
    <property type="protein sequence ID" value="GJT36639.1"/>
    <property type="molecule type" value="Genomic_DNA"/>
</dbReference>
<keyword evidence="2" id="KW-0862">Zinc</keyword>
<evidence type="ECO:0000256" key="4">
    <source>
        <dbReference type="SAM" id="Phobius"/>
    </source>
</evidence>
<keyword evidence="2" id="KW-0479">Metal-binding</keyword>
<keyword evidence="6" id="KW-0695">RNA-directed DNA polymerase</keyword>
<organism evidence="6 7">
    <name type="scientific">Tanacetum coccineum</name>
    <dbReference type="NCBI Taxonomy" id="301880"/>
    <lineage>
        <taxon>Eukaryota</taxon>
        <taxon>Viridiplantae</taxon>
        <taxon>Streptophyta</taxon>
        <taxon>Embryophyta</taxon>
        <taxon>Tracheophyta</taxon>
        <taxon>Spermatophyta</taxon>
        <taxon>Magnoliopsida</taxon>
        <taxon>eudicotyledons</taxon>
        <taxon>Gunneridae</taxon>
        <taxon>Pentapetalae</taxon>
        <taxon>asterids</taxon>
        <taxon>campanulids</taxon>
        <taxon>Asterales</taxon>
        <taxon>Asteraceae</taxon>
        <taxon>Asteroideae</taxon>
        <taxon>Anthemideae</taxon>
        <taxon>Anthemidinae</taxon>
        <taxon>Tanacetum</taxon>
    </lineage>
</organism>
<dbReference type="InterPro" id="IPR043128">
    <property type="entry name" value="Rev_trsase/Diguanyl_cyclase"/>
</dbReference>
<dbReference type="InterPro" id="IPR041577">
    <property type="entry name" value="RT_RNaseH_2"/>
</dbReference>
<keyword evidence="4" id="KW-0472">Membrane</keyword>
<evidence type="ECO:0000313" key="7">
    <source>
        <dbReference type="Proteomes" id="UP001151760"/>
    </source>
</evidence>
<dbReference type="Gene3D" id="3.30.70.270">
    <property type="match status" value="2"/>
</dbReference>
<dbReference type="PANTHER" id="PTHR37984">
    <property type="entry name" value="PROTEIN CBG26694"/>
    <property type="match status" value="1"/>
</dbReference>
<feature type="domain" description="CCHC-type" evidence="5">
    <location>
        <begin position="136"/>
        <end position="150"/>
    </location>
</feature>
<gene>
    <name evidence="6" type="ORF">Tco_0927058</name>
</gene>
<evidence type="ECO:0000259" key="5">
    <source>
        <dbReference type="PROSITE" id="PS50158"/>
    </source>
</evidence>
<evidence type="ECO:0000256" key="2">
    <source>
        <dbReference type="PROSITE-ProRule" id="PRU00047"/>
    </source>
</evidence>
<dbReference type="SUPFAM" id="SSF56672">
    <property type="entry name" value="DNA/RNA polymerases"/>
    <property type="match status" value="1"/>
</dbReference>
<keyword evidence="2" id="KW-0863">Zinc-finger</keyword>
<dbReference type="Gene3D" id="4.10.60.10">
    <property type="entry name" value="Zinc finger, CCHC-type"/>
    <property type="match status" value="1"/>
</dbReference>
<evidence type="ECO:0000256" key="1">
    <source>
        <dbReference type="ARBA" id="ARBA00023268"/>
    </source>
</evidence>
<keyword evidence="6" id="KW-0548">Nucleotidyltransferase</keyword>
<evidence type="ECO:0000256" key="3">
    <source>
        <dbReference type="SAM" id="MobiDB-lite"/>
    </source>
</evidence>
<dbReference type="InterPro" id="IPR050951">
    <property type="entry name" value="Retrovirus_Pol_polyprotein"/>
</dbReference>
<dbReference type="InterPro" id="IPR001878">
    <property type="entry name" value="Znf_CCHC"/>
</dbReference>
<dbReference type="InterPro" id="IPR043502">
    <property type="entry name" value="DNA/RNA_pol_sf"/>
</dbReference>
<name>A0ABQ5DIJ6_9ASTR</name>
<dbReference type="PANTHER" id="PTHR37984:SF5">
    <property type="entry name" value="PROTEIN NYNRIN-LIKE"/>
    <property type="match status" value="1"/>
</dbReference>